<dbReference type="Gene3D" id="1.10.10.60">
    <property type="entry name" value="Homeodomain-like"/>
    <property type="match status" value="1"/>
</dbReference>
<dbReference type="GO" id="GO:0006623">
    <property type="term" value="P:protein targeting to vacuole"/>
    <property type="evidence" value="ECO:0007669"/>
    <property type="project" value="UniProtKB-UniRule"/>
</dbReference>
<dbReference type="Pfam" id="PF14379">
    <property type="entry name" value="Myb_CC_LHEQLE"/>
    <property type="match status" value="1"/>
</dbReference>
<dbReference type="PANTHER" id="PTHR13027">
    <property type="entry name" value="SAND PROTEIN-RELATED"/>
    <property type="match status" value="1"/>
</dbReference>
<comment type="similarity">
    <text evidence="4">Belongs to the MON1/SAND family.</text>
</comment>
<keyword evidence="1" id="KW-0805">Transcription regulation</keyword>
<dbReference type="InterPro" id="IPR004353">
    <property type="entry name" value="Mon1"/>
</dbReference>
<dbReference type="InterPro" id="IPR006447">
    <property type="entry name" value="Myb_dom_plants"/>
</dbReference>
<gene>
    <name evidence="8" type="ORF">FCM35_KLT16192</name>
</gene>
<dbReference type="AlphaFoldDB" id="A0A833VJM0"/>
<dbReference type="Pfam" id="PF19036">
    <property type="entry name" value="Fuz_longin_1"/>
    <property type="match status" value="1"/>
</dbReference>
<dbReference type="InterPro" id="IPR023213">
    <property type="entry name" value="CAT-like_dom_sf"/>
</dbReference>
<feature type="domain" description="MYB-CC type transcription factor LHEQLE-containing" evidence="6">
    <location>
        <begin position="427"/>
        <end position="450"/>
    </location>
</feature>
<evidence type="ECO:0000259" key="7">
    <source>
        <dbReference type="Pfam" id="PF19036"/>
    </source>
</evidence>
<dbReference type="InterPro" id="IPR043972">
    <property type="entry name" value="FUZ/MON1/HPS1_longin_1"/>
</dbReference>
<evidence type="ECO:0000256" key="1">
    <source>
        <dbReference type="ARBA" id="ARBA00023015"/>
    </source>
</evidence>
<dbReference type="GO" id="GO:0016192">
    <property type="term" value="P:vesicle-mediated transport"/>
    <property type="evidence" value="ECO:0007669"/>
    <property type="project" value="InterPro"/>
</dbReference>
<comment type="caution">
    <text evidence="8">The sequence shown here is derived from an EMBL/GenBank/DDBJ whole genome shotgun (WGS) entry which is preliminary data.</text>
</comment>
<dbReference type="InterPro" id="IPR025756">
    <property type="entry name" value="Myb_CC_LHEQLE"/>
</dbReference>
<keyword evidence="2" id="KW-0804">Transcription</keyword>
<dbReference type="GO" id="GO:0003677">
    <property type="term" value="F:DNA binding"/>
    <property type="evidence" value="ECO:0007669"/>
    <property type="project" value="InterPro"/>
</dbReference>
<keyword evidence="3" id="KW-0539">Nucleus</keyword>
<evidence type="ECO:0000313" key="8">
    <source>
        <dbReference type="EMBL" id="KAF3340421.1"/>
    </source>
</evidence>
<accession>A0A833VJM0</accession>
<name>A0A833VJM0_9POAL</name>
<dbReference type="Proteomes" id="UP000623129">
    <property type="component" value="Unassembled WGS sequence"/>
</dbReference>
<dbReference type="OrthoDB" id="756073at2759"/>
<evidence type="ECO:0000259" key="6">
    <source>
        <dbReference type="Pfam" id="PF14379"/>
    </source>
</evidence>
<dbReference type="NCBIfam" id="TIGR01557">
    <property type="entry name" value="myb_SHAQKYF"/>
    <property type="match status" value="1"/>
</dbReference>
<feature type="compositionally biased region" description="Low complexity" evidence="5">
    <location>
        <begin position="181"/>
        <end position="208"/>
    </location>
</feature>
<reference evidence="8" key="1">
    <citation type="submission" date="2020-01" db="EMBL/GenBank/DDBJ databases">
        <title>Genome sequence of Kobresia littledalei, the first chromosome-level genome in the family Cyperaceae.</title>
        <authorList>
            <person name="Qu G."/>
        </authorList>
    </citation>
    <scope>NUCLEOTIDE SEQUENCE</scope>
    <source>
        <strain evidence="8">C.B.Clarke</strain>
        <tissue evidence="8">Leaf</tissue>
    </source>
</reference>
<evidence type="ECO:0000256" key="3">
    <source>
        <dbReference type="ARBA" id="ARBA00023242"/>
    </source>
</evidence>
<feature type="domain" description="FUZ/MON1/HPS1 first Longin" evidence="7">
    <location>
        <begin position="238"/>
        <end position="317"/>
    </location>
</feature>
<feature type="region of interest" description="Disordered" evidence="5">
    <location>
        <begin position="168"/>
        <end position="219"/>
    </location>
</feature>
<dbReference type="Gene3D" id="3.30.559.10">
    <property type="entry name" value="Chloramphenicol acetyltransferase-like domain"/>
    <property type="match status" value="1"/>
</dbReference>
<evidence type="ECO:0000313" key="9">
    <source>
        <dbReference type="Proteomes" id="UP000623129"/>
    </source>
</evidence>
<evidence type="ECO:0000256" key="4">
    <source>
        <dbReference type="RuleBase" id="RU367048"/>
    </source>
</evidence>
<evidence type="ECO:0000256" key="5">
    <source>
        <dbReference type="SAM" id="MobiDB-lite"/>
    </source>
</evidence>
<evidence type="ECO:0000256" key="2">
    <source>
        <dbReference type="ARBA" id="ARBA00023163"/>
    </source>
</evidence>
<dbReference type="PRINTS" id="PR01546">
    <property type="entry name" value="YEAST73DUF"/>
</dbReference>
<keyword evidence="9" id="KW-1185">Reference proteome</keyword>
<protein>
    <recommendedName>
        <fullName evidence="4">Vacuolar fusion protein MON1 homolog</fullName>
    </recommendedName>
</protein>
<organism evidence="8 9">
    <name type="scientific">Carex littledalei</name>
    <dbReference type="NCBI Taxonomy" id="544730"/>
    <lineage>
        <taxon>Eukaryota</taxon>
        <taxon>Viridiplantae</taxon>
        <taxon>Streptophyta</taxon>
        <taxon>Embryophyta</taxon>
        <taxon>Tracheophyta</taxon>
        <taxon>Spermatophyta</taxon>
        <taxon>Magnoliopsida</taxon>
        <taxon>Liliopsida</taxon>
        <taxon>Poales</taxon>
        <taxon>Cyperaceae</taxon>
        <taxon>Cyperoideae</taxon>
        <taxon>Cariceae</taxon>
        <taxon>Carex</taxon>
        <taxon>Carex subgen. Euthyceras</taxon>
    </lineage>
</organism>
<comment type="function">
    <text evidence="4">Plays an important role in membrane trafficking through the secretory apparatus.</text>
</comment>
<dbReference type="PANTHER" id="PTHR13027:SF7">
    <property type="entry name" value="VACUOLAR FUSION PROTEIN MON1 HOMOLOG"/>
    <property type="match status" value="1"/>
</dbReference>
<proteinExistence type="inferred from homology"/>
<feature type="region of interest" description="Disordered" evidence="5">
    <location>
        <begin position="401"/>
        <end position="424"/>
    </location>
</feature>
<dbReference type="EMBL" id="SWLB01000003">
    <property type="protein sequence ID" value="KAF3340421.1"/>
    <property type="molecule type" value="Genomic_DNA"/>
</dbReference>
<sequence length="478" mass="52745">MASSKQFHIYAIQSIMPSKIITPGKSRRINLTNTTLTQKLLQSRLRMVFYYNKSSEEESAWTAAAWVKESMSVALADWPELAGRLRKDREGEGCWEIKINDAGLRLVQALIKINDGRPLLLAGLMGQNLGSPFPLSSAALIRGFHLSLSIFSLLALCQLQPRFSFSSRDGARRDGEVSQAPQSCDGPPSPSSSGYAAEGGSSVTSSGGVEEETEGNSDWGREKKHFHEVWVLIYFVRKYGDEHKLAGFSATLQAIISFVQNSGDNIKFVRAGKHQIIFLVKGPIYLVCISCTDEPIEALRGQLELLYGQHKTSFSDNKSLSSTSESSSDKTKLFSFKTLHKPIMLTDPESPISHASHPNFSDPIFSGSSTFCTKATPKGVLKLMNVEGLTIYHVKSHLQASSSSSSSEDKKPLPVTDANDTGKKRNLQVTEALRMQIEIQKQLHEQLEVCSKVSLSLHSGLNIYDLFKSTANRDDMVY</sequence>